<reference evidence="2" key="1">
    <citation type="submission" date="2016-11" db="EMBL/GenBank/DDBJ databases">
        <title>The genome sequence of Colletotrichum cuscutae.</title>
        <authorList>
            <person name="Baroncelli R."/>
        </authorList>
    </citation>
    <scope>NUCLEOTIDE SEQUENCE</scope>
    <source>
        <strain evidence="2">IMI 304802</strain>
    </source>
</reference>
<sequence>MYFVVVVVGLSTDNLQPNTHGARRPMRVGASPVRLPQTGLGGQVGEGVRRGDPMRSWLISDLGVGWPPGKWITAGSDDVPWGIGWCRFVSRWPSACVVGRSGSGRNRMGLPYQKVQAVSVPDAKKVGKRKPSQRSNALDGGVSKLLIPVLVSPYAAMFLGLTGRSRCSQKRMKKRRNPEGEGNKEGYGRSQTKYSSNREVLRVGKVIKSKIPIQIKNLYFYWSDFGGQGQARQDLAVEHRKQRGPIERKHHTQPSSHHPWGRKHARIPERAWEEGGGRYSRNCENARTRVRYGAGKALPRPSSNERVMGWGNTPLYPYSVPKVLGKKIRGYLSRYGVEVGARVPHYLPIPSSTTYQNLCLFFLSTTAKQLPEATLLSVLSRQAGIDDMTGTSGAVLEQFSKRGAALDGQVFKTWKAQTYPYNFSLSVKPSTVGWLYYVRAWSRLARGFAYTVALTYCETPPTFFPPQTSFFFLAQCCGFRKFFLIFGNFITLSSLTWKAPTPQSLTAETYATKPCVKDIKSGHDRDDMGTIPYKLLTAFGASCIGR</sequence>
<proteinExistence type="predicted"/>
<evidence type="ECO:0000256" key="1">
    <source>
        <dbReference type="SAM" id="MobiDB-lite"/>
    </source>
</evidence>
<dbReference type="Proteomes" id="UP001239213">
    <property type="component" value="Unassembled WGS sequence"/>
</dbReference>
<feature type="region of interest" description="Disordered" evidence="1">
    <location>
        <begin position="241"/>
        <end position="264"/>
    </location>
</feature>
<comment type="caution">
    <text evidence="2">The sequence shown here is derived from an EMBL/GenBank/DDBJ whole genome shotgun (WGS) entry which is preliminary data.</text>
</comment>
<organism evidence="2 3">
    <name type="scientific">Colletotrichum cuscutae</name>
    <dbReference type="NCBI Taxonomy" id="1209917"/>
    <lineage>
        <taxon>Eukaryota</taxon>
        <taxon>Fungi</taxon>
        <taxon>Dikarya</taxon>
        <taxon>Ascomycota</taxon>
        <taxon>Pezizomycotina</taxon>
        <taxon>Sordariomycetes</taxon>
        <taxon>Hypocreomycetidae</taxon>
        <taxon>Glomerellales</taxon>
        <taxon>Glomerellaceae</taxon>
        <taxon>Colletotrichum</taxon>
        <taxon>Colletotrichum acutatum species complex</taxon>
    </lineage>
</organism>
<feature type="compositionally biased region" description="Basic and acidic residues" evidence="1">
    <location>
        <begin position="177"/>
        <end position="187"/>
    </location>
</feature>
<accession>A0AAI9Y5A3</accession>
<gene>
    <name evidence="2" type="ORF">CCUS01_04305</name>
</gene>
<dbReference type="EMBL" id="MPDP01000090">
    <property type="protein sequence ID" value="KAK1482691.1"/>
    <property type="molecule type" value="Genomic_DNA"/>
</dbReference>
<dbReference type="AlphaFoldDB" id="A0AAI9Y5A3"/>
<feature type="region of interest" description="Disordered" evidence="1">
    <location>
        <begin position="167"/>
        <end position="193"/>
    </location>
</feature>
<feature type="compositionally biased region" description="Basic residues" evidence="1">
    <location>
        <begin position="167"/>
        <end position="176"/>
    </location>
</feature>
<protein>
    <submittedName>
        <fullName evidence="2">Uncharacterized protein</fullName>
    </submittedName>
</protein>
<keyword evidence="3" id="KW-1185">Reference proteome</keyword>
<evidence type="ECO:0000313" key="3">
    <source>
        <dbReference type="Proteomes" id="UP001239213"/>
    </source>
</evidence>
<name>A0AAI9Y5A3_9PEZI</name>
<evidence type="ECO:0000313" key="2">
    <source>
        <dbReference type="EMBL" id="KAK1482691.1"/>
    </source>
</evidence>